<protein>
    <submittedName>
        <fullName evidence="1">Uncharacterized protein</fullName>
    </submittedName>
</protein>
<name>A0A8J6TCC1_9BACT</name>
<dbReference type="EMBL" id="JACNLL010000066">
    <property type="protein sequence ID" value="MBC8199873.1"/>
    <property type="molecule type" value="Genomic_DNA"/>
</dbReference>
<dbReference type="Proteomes" id="UP000603545">
    <property type="component" value="Unassembled WGS sequence"/>
</dbReference>
<accession>A0A8J6TCC1</accession>
<dbReference type="AlphaFoldDB" id="A0A8J6TCC1"/>
<gene>
    <name evidence="1" type="ORF">H8E80_07505</name>
</gene>
<organism evidence="1 2">
    <name type="scientific">Candidatus Desulfaltia bathyphila</name>
    <dbReference type="NCBI Taxonomy" id="2841697"/>
    <lineage>
        <taxon>Bacteria</taxon>
        <taxon>Pseudomonadati</taxon>
        <taxon>Thermodesulfobacteriota</taxon>
        <taxon>Desulfobacteria</taxon>
        <taxon>Desulfobacterales</taxon>
        <taxon>Desulfobacterales incertae sedis</taxon>
        <taxon>Candidatus Desulfaltia</taxon>
    </lineage>
</organism>
<sequence>MQKSKKYLVAFFVILVLAALVVYSSFSNIKNYYIKATDGAIEIWQGKFAPMSRGLFITLPGAQAPQSIKEVYSKEEVFPLIFNYYVNRADAILNIPGMPDFDGIKFYLNKAISFGTTDDLRKKAYARLNSIDMMILQYKADVAASKETIDGFKTALEHLNKAALLDLDADQRKLINQKIESLMAKIAESIASRPKTPAPAPPAKQRDL</sequence>
<evidence type="ECO:0000313" key="1">
    <source>
        <dbReference type="EMBL" id="MBC8199873.1"/>
    </source>
</evidence>
<proteinExistence type="predicted"/>
<comment type="caution">
    <text evidence="1">The sequence shown here is derived from an EMBL/GenBank/DDBJ whole genome shotgun (WGS) entry which is preliminary data.</text>
</comment>
<reference evidence="1 2" key="1">
    <citation type="submission" date="2020-08" db="EMBL/GenBank/DDBJ databases">
        <title>Bridging the membrane lipid divide: bacteria of the FCB group superphylum have the potential to synthesize archaeal ether lipids.</title>
        <authorList>
            <person name="Villanueva L."/>
            <person name="Von Meijenfeldt F.A.B."/>
            <person name="Westbye A.B."/>
            <person name="Yadav S."/>
            <person name="Hopmans E.C."/>
            <person name="Dutilh B.E."/>
            <person name="Sinninghe Damste J.S."/>
        </authorList>
    </citation>
    <scope>NUCLEOTIDE SEQUENCE [LARGE SCALE GENOMIC DNA]</scope>
    <source>
        <strain evidence="1">NIOZ-UU82</strain>
    </source>
</reference>
<evidence type="ECO:0000313" key="2">
    <source>
        <dbReference type="Proteomes" id="UP000603545"/>
    </source>
</evidence>